<evidence type="ECO:0000256" key="9">
    <source>
        <dbReference type="PIRSR" id="PIRSR605076-1"/>
    </source>
</evidence>
<evidence type="ECO:0000313" key="13">
    <source>
        <dbReference type="Proteomes" id="UP000314986"/>
    </source>
</evidence>
<dbReference type="GO" id="GO:0016758">
    <property type="term" value="F:hexosyltransferase activity"/>
    <property type="evidence" value="ECO:0007669"/>
    <property type="project" value="InterPro"/>
</dbReference>
<dbReference type="OMA" id="FGMGDFY"/>
<dbReference type="STRING" id="7868.ENSCMIP00000003577"/>
<dbReference type="Ensembl" id="ENSCMIT00000003716.1">
    <property type="protein sequence ID" value="ENSCMIP00000003577.1"/>
    <property type="gene ID" value="ENSCMIG00000002156.1"/>
</dbReference>
<name>A0A4W3GKG3_CALMI</name>
<protein>
    <submittedName>
        <fullName evidence="12">Alpha 1,3-galactosyltransferase 2</fullName>
    </submittedName>
</protein>
<feature type="binding site" evidence="10">
    <location>
        <begin position="168"/>
        <end position="170"/>
    </location>
    <ligand>
        <name>UDP-N-acetyl-alpha-D-galactosamine</name>
        <dbReference type="ChEBI" id="CHEBI:67138"/>
    </ligand>
</feature>
<keyword evidence="8" id="KW-0472">Membrane</keyword>
<dbReference type="PANTHER" id="PTHR10462">
    <property type="entry name" value="GLYCOSYLTRANSFERASE-RELATED"/>
    <property type="match status" value="1"/>
</dbReference>
<feature type="binding site" evidence="11">
    <location>
        <position position="170"/>
    </location>
    <ligand>
        <name>Mn(2+)</name>
        <dbReference type="ChEBI" id="CHEBI:29035"/>
    </ligand>
</feature>
<reference evidence="13" key="1">
    <citation type="journal article" date="2006" name="Science">
        <title>Ancient noncoding elements conserved in the human genome.</title>
        <authorList>
            <person name="Venkatesh B."/>
            <person name="Kirkness E.F."/>
            <person name="Loh Y.H."/>
            <person name="Halpern A.L."/>
            <person name="Lee A.P."/>
            <person name="Johnson J."/>
            <person name="Dandona N."/>
            <person name="Viswanathan L.D."/>
            <person name="Tay A."/>
            <person name="Venter J.C."/>
            <person name="Strausberg R.L."/>
            <person name="Brenner S."/>
        </authorList>
    </citation>
    <scope>NUCLEOTIDE SEQUENCE [LARGE SCALE GENOMIC DNA]</scope>
</reference>
<reference evidence="13" key="3">
    <citation type="journal article" date="2014" name="Nature">
        <title>Elephant shark genome provides unique insights into gnathostome evolution.</title>
        <authorList>
            <consortium name="International Elephant Shark Genome Sequencing Consortium"/>
            <person name="Venkatesh B."/>
            <person name="Lee A.P."/>
            <person name="Ravi V."/>
            <person name="Maurya A.K."/>
            <person name="Lian M.M."/>
            <person name="Swann J.B."/>
            <person name="Ohta Y."/>
            <person name="Flajnik M.F."/>
            <person name="Sutoh Y."/>
            <person name="Kasahara M."/>
            <person name="Hoon S."/>
            <person name="Gangu V."/>
            <person name="Roy S.W."/>
            <person name="Irimia M."/>
            <person name="Korzh V."/>
            <person name="Kondrychyn I."/>
            <person name="Lim Z.W."/>
            <person name="Tay B.H."/>
            <person name="Tohari S."/>
            <person name="Kong K.W."/>
            <person name="Ho S."/>
            <person name="Lorente-Galdos B."/>
            <person name="Quilez J."/>
            <person name="Marques-Bonet T."/>
            <person name="Raney B.J."/>
            <person name="Ingham P.W."/>
            <person name="Tay A."/>
            <person name="Hillier L.W."/>
            <person name="Minx P."/>
            <person name="Boehm T."/>
            <person name="Wilson R.K."/>
            <person name="Brenner S."/>
            <person name="Warren W.C."/>
        </authorList>
    </citation>
    <scope>NUCLEOTIDE SEQUENCE [LARGE SCALE GENOMIC DNA]</scope>
</reference>
<dbReference type="AlphaFoldDB" id="A0A4W3GKG3"/>
<dbReference type="Pfam" id="PF03414">
    <property type="entry name" value="Glyco_transf_6"/>
    <property type="match status" value="1"/>
</dbReference>
<feature type="binding site" evidence="10">
    <location>
        <position position="259"/>
    </location>
    <ligand>
        <name>an alpha-L-fucosyl-(1-&gt;2)-beta-D-galactosyl derivative</name>
        <dbReference type="ChEBI" id="CHEBI:140327"/>
    </ligand>
</feature>
<dbReference type="GO" id="GO:0016020">
    <property type="term" value="C:membrane"/>
    <property type="evidence" value="ECO:0007669"/>
    <property type="project" value="UniProtKB-SubCell"/>
</dbReference>
<feature type="active site" description="Nucleophile" evidence="9">
    <location>
        <position position="259"/>
    </location>
</feature>
<keyword evidence="13" id="KW-1185">Reference proteome</keyword>
<keyword evidence="11" id="KW-0479">Metal-binding</keyword>
<evidence type="ECO:0000256" key="8">
    <source>
        <dbReference type="ARBA" id="ARBA00023136"/>
    </source>
</evidence>
<keyword evidence="4" id="KW-0808">Transferase</keyword>
<keyword evidence="6" id="KW-0735">Signal-anchor</keyword>
<evidence type="ECO:0000313" key="12">
    <source>
        <dbReference type="Ensembl" id="ENSCMIP00000003577.1"/>
    </source>
</evidence>
<reference evidence="13" key="2">
    <citation type="journal article" date="2007" name="PLoS Biol.">
        <title>Survey sequencing and comparative analysis of the elephant shark (Callorhinchus milii) genome.</title>
        <authorList>
            <person name="Venkatesh B."/>
            <person name="Kirkness E.F."/>
            <person name="Loh Y.H."/>
            <person name="Halpern A.L."/>
            <person name="Lee A.P."/>
            <person name="Johnson J."/>
            <person name="Dandona N."/>
            <person name="Viswanathan L.D."/>
            <person name="Tay A."/>
            <person name="Venter J.C."/>
            <person name="Strausberg R.L."/>
            <person name="Brenner S."/>
        </authorList>
    </citation>
    <scope>NUCLEOTIDE SEQUENCE [LARGE SCALE GENOMIC DNA]</scope>
</reference>
<comment type="subcellular location">
    <subcellularLocation>
        <location evidence="1">Membrane</location>
        <topology evidence="1">Single-pass type II membrane protein</topology>
    </subcellularLocation>
</comment>
<dbReference type="SUPFAM" id="SSF53448">
    <property type="entry name" value="Nucleotide-diphospho-sugar transferases"/>
    <property type="match status" value="1"/>
</dbReference>
<evidence type="ECO:0000256" key="7">
    <source>
        <dbReference type="ARBA" id="ARBA00022989"/>
    </source>
</evidence>
<feature type="binding site" evidence="11">
    <location>
        <position position="168"/>
    </location>
    <ligand>
        <name>Mn(2+)</name>
        <dbReference type="ChEBI" id="CHEBI:29035"/>
    </ligand>
</feature>
<feature type="binding site" evidence="10">
    <location>
        <position position="190"/>
    </location>
    <ligand>
        <name>an alpha-L-fucosyl-(1-&gt;2)-beta-D-galactosyl derivative</name>
        <dbReference type="ChEBI" id="CHEBI:140327"/>
    </ligand>
</feature>
<dbReference type="Gene3D" id="3.90.550.10">
    <property type="entry name" value="Spore Coat Polysaccharide Biosynthesis Protein SpsA, Chain A"/>
    <property type="match status" value="1"/>
</dbReference>
<dbReference type="GO" id="GO:0031982">
    <property type="term" value="C:vesicle"/>
    <property type="evidence" value="ECO:0007669"/>
    <property type="project" value="TreeGrafter"/>
</dbReference>
<evidence type="ECO:0000256" key="11">
    <source>
        <dbReference type="PIRSR" id="PIRSR605076-3"/>
    </source>
</evidence>
<proteinExistence type="inferred from homology"/>
<dbReference type="InParanoid" id="A0A4W3GKG3"/>
<feature type="binding site" evidence="10">
    <location>
        <begin position="77"/>
        <end position="79"/>
    </location>
    <ligand>
        <name>UDP-N-acetyl-alpha-D-galactosamine</name>
        <dbReference type="ChEBI" id="CHEBI:67138"/>
    </ligand>
</feature>
<dbReference type="GeneTree" id="ENSGT00950000182858"/>
<dbReference type="Proteomes" id="UP000314986">
    <property type="component" value="Unassembled WGS sequence"/>
</dbReference>
<reference evidence="12" key="5">
    <citation type="submission" date="2025-09" db="UniProtKB">
        <authorList>
            <consortium name="Ensembl"/>
        </authorList>
    </citation>
    <scope>IDENTIFICATION</scope>
</reference>
<accession>A0A4W3GKG3</accession>
<dbReference type="GO" id="GO:0046872">
    <property type="term" value="F:metal ion binding"/>
    <property type="evidence" value="ECO:0007669"/>
    <property type="project" value="UniProtKB-KW"/>
</dbReference>
<dbReference type="InterPro" id="IPR005076">
    <property type="entry name" value="Glyco_trans_6"/>
</dbReference>
<reference evidence="12" key="4">
    <citation type="submission" date="2025-08" db="UniProtKB">
        <authorList>
            <consortium name="Ensembl"/>
        </authorList>
    </citation>
    <scope>IDENTIFICATION</scope>
</reference>
<evidence type="ECO:0000256" key="5">
    <source>
        <dbReference type="ARBA" id="ARBA00022692"/>
    </source>
</evidence>
<dbReference type="GO" id="GO:0005975">
    <property type="term" value="P:carbohydrate metabolic process"/>
    <property type="evidence" value="ECO:0007669"/>
    <property type="project" value="InterPro"/>
</dbReference>
<dbReference type="InterPro" id="IPR029044">
    <property type="entry name" value="Nucleotide-diphossugar_trans"/>
</dbReference>
<comment type="similarity">
    <text evidence="2">Belongs to the glycosyltransferase 6 family.</text>
</comment>
<evidence type="ECO:0000256" key="6">
    <source>
        <dbReference type="ARBA" id="ARBA00022968"/>
    </source>
</evidence>
<comment type="cofactor">
    <cofactor evidence="11">
        <name>Mn(2+)</name>
        <dbReference type="ChEBI" id="CHEBI:29035"/>
    </cofactor>
    <text evidence="11">Binds 1 Mn(2+) ion per subunit.</text>
</comment>
<feature type="binding site" evidence="10">
    <location>
        <position position="282"/>
    </location>
    <ligand>
        <name>an alpha-L-fucosyl-(1-&gt;2)-beta-D-galactosyl derivative</name>
        <dbReference type="ChEBI" id="CHEBI:140327"/>
    </ligand>
</feature>
<keyword evidence="5" id="KW-0812">Transmembrane</keyword>
<feature type="binding site" evidence="10">
    <location>
        <position position="202"/>
    </location>
    <ligand>
        <name>an alpha-L-fucosyl-(1-&gt;2)-beta-D-galactosyl derivative</name>
        <dbReference type="ChEBI" id="CHEBI:140327"/>
    </ligand>
</feature>
<evidence type="ECO:0000256" key="3">
    <source>
        <dbReference type="ARBA" id="ARBA00022676"/>
    </source>
</evidence>
<evidence type="ECO:0000256" key="10">
    <source>
        <dbReference type="PIRSR" id="PIRSR605076-2"/>
    </source>
</evidence>
<keyword evidence="7" id="KW-1133">Transmembrane helix</keyword>
<sequence length="310" mass="36729">ILKTFLFNRGYSHLAPSPSSESAPTTFKVACCCCRSRKDVQTCTHWKAPIIWEGTFNPEYYNKEYRKQNVIIGLTVFAVGNYLDLYLKNFLATADEFFMPGFPVIYYVFVDDLAKLQALELSGHREVTGLQVERHERWQDVSMLRMETISRAIETHIRHQVTYVFCFDVDQQFKGRFGTEALGELVGLLHAWYYRRPQYFYTYDHNPRSAANLDNSGDFYYHAAVFGGTWQQVRNLTESCYQAILQDKRNKVEARWHDESHLNKYFWLHKPTRVLSPEYCWDESIGWRRDIHVHRVTWAKKQYRLSRVNV</sequence>
<evidence type="ECO:0000256" key="1">
    <source>
        <dbReference type="ARBA" id="ARBA00004606"/>
    </source>
</evidence>
<feature type="binding site" evidence="10">
    <location>
        <position position="82"/>
    </location>
    <ligand>
        <name>UDP-N-acetyl-alpha-D-galactosamine</name>
        <dbReference type="ChEBI" id="CHEBI:67138"/>
    </ligand>
</feature>
<keyword evidence="11" id="KW-0464">Manganese</keyword>
<dbReference type="PANTHER" id="PTHR10462:SF33">
    <property type="entry name" value="ALPHA-1,3-GALACTOSYLTRANSFERASE 2"/>
    <property type="match status" value="1"/>
</dbReference>
<dbReference type="GO" id="GO:0005794">
    <property type="term" value="C:Golgi apparatus"/>
    <property type="evidence" value="ECO:0007669"/>
    <property type="project" value="TreeGrafter"/>
</dbReference>
<keyword evidence="3" id="KW-0328">Glycosyltransferase</keyword>
<evidence type="ECO:0000256" key="4">
    <source>
        <dbReference type="ARBA" id="ARBA00022679"/>
    </source>
</evidence>
<evidence type="ECO:0000256" key="2">
    <source>
        <dbReference type="ARBA" id="ARBA00010413"/>
    </source>
</evidence>
<dbReference type="FunFam" id="3.90.550.10:FF:000022">
    <property type="entry name" value="Histo-blood group ABO system transferase"/>
    <property type="match status" value="1"/>
</dbReference>
<organism evidence="12 13">
    <name type="scientific">Callorhinchus milii</name>
    <name type="common">Ghost shark</name>
    <dbReference type="NCBI Taxonomy" id="7868"/>
    <lineage>
        <taxon>Eukaryota</taxon>
        <taxon>Metazoa</taxon>
        <taxon>Chordata</taxon>
        <taxon>Craniata</taxon>
        <taxon>Vertebrata</taxon>
        <taxon>Chondrichthyes</taxon>
        <taxon>Holocephali</taxon>
        <taxon>Chimaeriformes</taxon>
        <taxon>Callorhinchidae</taxon>
        <taxon>Callorhinchus</taxon>
    </lineage>
</organism>